<sequence length="55" mass="5831">MSVIDLLVPASRKGRSAGRASTVLYAEQSAYGRVQALPWEGLSPCADPVQTGRGR</sequence>
<gene>
    <name evidence="1" type="ORF">NBM05_01230</name>
</gene>
<dbReference type="Proteomes" id="UP001139502">
    <property type="component" value="Unassembled WGS sequence"/>
</dbReference>
<name>A0A9X2KHB2_9MICC</name>
<comment type="caution">
    <text evidence="1">The sequence shown here is derived from an EMBL/GenBank/DDBJ whole genome shotgun (WGS) entry which is preliminary data.</text>
</comment>
<organism evidence="1 2">
    <name type="scientific">Rothia santali</name>
    <dbReference type="NCBI Taxonomy" id="2949643"/>
    <lineage>
        <taxon>Bacteria</taxon>
        <taxon>Bacillati</taxon>
        <taxon>Actinomycetota</taxon>
        <taxon>Actinomycetes</taxon>
        <taxon>Micrococcales</taxon>
        <taxon>Micrococcaceae</taxon>
        <taxon>Rothia</taxon>
    </lineage>
</organism>
<proteinExistence type="predicted"/>
<evidence type="ECO:0000313" key="1">
    <source>
        <dbReference type="EMBL" id="MCP3424690.1"/>
    </source>
</evidence>
<dbReference type="AlphaFoldDB" id="A0A9X2KHB2"/>
<keyword evidence="2" id="KW-1185">Reference proteome</keyword>
<dbReference type="EMBL" id="JANAFB010000002">
    <property type="protein sequence ID" value="MCP3424690.1"/>
    <property type="molecule type" value="Genomic_DNA"/>
</dbReference>
<reference evidence="1" key="1">
    <citation type="submission" date="2022-06" db="EMBL/GenBank/DDBJ databases">
        <title>Rothia sp. isolated from sandalwood seedling.</title>
        <authorList>
            <person name="Tuikhar N."/>
            <person name="Kirdat K."/>
            <person name="Thorat V."/>
            <person name="Swetha P."/>
            <person name="Padma S."/>
            <person name="Sundararaj R."/>
            <person name="Yadav A."/>
        </authorList>
    </citation>
    <scope>NUCLEOTIDE SEQUENCE</scope>
    <source>
        <strain evidence="1">AR01</strain>
    </source>
</reference>
<accession>A0A9X2KHB2</accession>
<protein>
    <submittedName>
        <fullName evidence="1">Uncharacterized protein</fullName>
    </submittedName>
</protein>
<evidence type="ECO:0000313" key="2">
    <source>
        <dbReference type="Proteomes" id="UP001139502"/>
    </source>
</evidence>
<dbReference type="RefSeq" id="WP_254164485.1">
    <property type="nucleotide sequence ID" value="NZ_JANAFB010000002.1"/>
</dbReference>